<dbReference type="PANTHER" id="PTHR10759">
    <property type="entry name" value="60S RIBOSOMAL PROTEIN L34"/>
    <property type="match status" value="1"/>
</dbReference>
<dbReference type="EMBL" id="VICG01000010">
    <property type="protein sequence ID" value="KAA8567880.1"/>
    <property type="molecule type" value="Genomic_DNA"/>
</dbReference>
<dbReference type="GO" id="GO:1990904">
    <property type="term" value="C:ribonucleoprotein complex"/>
    <property type="evidence" value="ECO:0007669"/>
    <property type="project" value="UniProtKB-KW"/>
</dbReference>
<dbReference type="Proteomes" id="UP000322873">
    <property type="component" value="Unassembled WGS sequence"/>
</dbReference>
<protein>
    <recommendedName>
        <fullName evidence="6">Ribosomal protein L34e</fullName>
    </recommendedName>
</protein>
<dbReference type="InterPro" id="IPR018065">
    <property type="entry name" value="Ribosomal_eL34_CS"/>
</dbReference>
<dbReference type="Gene3D" id="6.20.340.10">
    <property type="match status" value="1"/>
</dbReference>
<proteinExistence type="inferred from homology"/>
<keyword evidence="5" id="KW-1185">Reference proteome</keyword>
<evidence type="ECO:0000256" key="1">
    <source>
        <dbReference type="ARBA" id="ARBA00009875"/>
    </source>
</evidence>
<evidence type="ECO:0000256" key="3">
    <source>
        <dbReference type="ARBA" id="ARBA00023274"/>
    </source>
</evidence>
<sequence>MSWVPSPKFHQKHKASTLRLSTQLNFEFTKISRLNDNANDLNRPPNQKFAKMSSNRLTYRRRNPYNTRSNKVRVVKTPGGELRYLHIKKAGTAPKCGDCGIKLPGIPALRPREYSQISRPKKTVQRAYGGSRCANCVRDRIVRAFLIEEQKIVKKVLKESQQKKR</sequence>
<comment type="caution">
    <text evidence="4">The sequence shown here is derived from an EMBL/GenBank/DDBJ whole genome shotgun (WGS) entry which is preliminary data.</text>
</comment>
<gene>
    <name evidence="4" type="ORF">EYC84_008328</name>
</gene>
<dbReference type="GO" id="GO:0006412">
    <property type="term" value="P:translation"/>
    <property type="evidence" value="ECO:0007669"/>
    <property type="project" value="InterPro"/>
</dbReference>
<organism evidence="4 5">
    <name type="scientific">Monilinia fructicola</name>
    <name type="common">Brown rot fungus</name>
    <name type="synonym">Ciboria fructicola</name>
    <dbReference type="NCBI Taxonomy" id="38448"/>
    <lineage>
        <taxon>Eukaryota</taxon>
        <taxon>Fungi</taxon>
        <taxon>Dikarya</taxon>
        <taxon>Ascomycota</taxon>
        <taxon>Pezizomycotina</taxon>
        <taxon>Leotiomycetes</taxon>
        <taxon>Helotiales</taxon>
        <taxon>Sclerotiniaceae</taxon>
        <taxon>Monilinia</taxon>
    </lineage>
</organism>
<dbReference type="GO" id="GO:0005840">
    <property type="term" value="C:ribosome"/>
    <property type="evidence" value="ECO:0007669"/>
    <property type="project" value="UniProtKB-KW"/>
</dbReference>
<dbReference type="AlphaFoldDB" id="A0A5M9JGU5"/>
<keyword evidence="3" id="KW-0687">Ribonucleoprotein</keyword>
<evidence type="ECO:0008006" key="6">
    <source>
        <dbReference type="Google" id="ProtNLM"/>
    </source>
</evidence>
<comment type="similarity">
    <text evidence="1">Belongs to the eukaryotic ribosomal protein eL34 family.</text>
</comment>
<name>A0A5M9JGU5_MONFR</name>
<dbReference type="PRINTS" id="PR01250">
    <property type="entry name" value="RIBOSOMALL34"/>
</dbReference>
<dbReference type="GO" id="GO:0003735">
    <property type="term" value="F:structural constituent of ribosome"/>
    <property type="evidence" value="ECO:0007669"/>
    <property type="project" value="InterPro"/>
</dbReference>
<accession>A0A5M9JGU5</accession>
<dbReference type="PROSITE" id="PS01145">
    <property type="entry name" value="RIBOSOMAL_L34E"/>
    <property type="match status" value="1"/>
</dbReference>
<dbReference type="Gene3D" id="6.20.370.70">
    <property type="match status" value="1"/>
</dbReference>
<keyword evidence="2" id="KW-0689">Ribosomal protein</keyword>
<evidence type="ECO:0000313" key="4">
    <source>
        <dbReference type="EMBL" id="KAA8567880.1"/>
    </source>
</evidence>
<evidence type="ECO:0000256" key="2">
    <source>
        <dbReference type="ARBA" id="ARBA00022980"/>
    </source>
</evidence>
<evidence type="ECO:0000313" key="5">
    <source>
        <dbReference type="Proteomes" id="UP000322873"/>
    </source>
</evidence>
<dbReference type="Pfam" id="PF01199">
    <property type="entry name" value="Ribosomal_L34e"/>
    <property type="match status" value="1"/>
</dbReference>
<dbReference type="VEuPathDB" id="FungiDB:MFRU_010g00520"/>
<dbReference type="InterPro" id="IPR038562">
    <property type="entry name" value="Ribosomal_eL34_C_sf"/>
</dbReference>
<reference evidence="4 5" key="1">
    <citation type="submission" date="2019-06" db="EMBL/GenBank/DDBJ databases">
        <title>Genome Sequence of the Brown Rot Fungal Pathogen Monilinia fructicola.</title>
        <authorList>
            <person name="De Miccolis Angelini R.M."/>
            <person name="Landi L."/>
            <person name="Abate D."/>
            <person name="Pollastro S."/>
            <person name="Romanazzi G."/>
            <person name="Faretra F."/>
        </authorList>
    </citation>
    <scope>NUCLEOTIDE SEQUENCE [LARGE SCALE GENOMIC DNA]</scope>
    <source>
        <strain evidence="4 5">Mfrc123</strain>
    </source>
</reference>
<dbReference type="InterPro" id="IPR008195">
    <property type="entry name" value="Ribosomal_eL34"/>
</dbReference>